<accession>A0A8D8LMS3</accession>
<dbReference type="EMBL" id="HBUF01027560">
    <property type="protein sequence ID" value="CAG6613430.1"/>
    <property type="molecule type" value="Transcribed_RNA"/>
</dbReference>
<organism evidence="1">
    <name type="scientific">Cacopsylla melanoneura</name>
    <dbReference type="NCBI Taxonomy" id="428564"/>
    <lineage>
        <taxon>Eukaryota</taxon>
        <taxon>Metazoa</taxon>
        <taxon>Ecdysozoa</taxon>
        <taxon>Arthropoda</taxon>
        <taxon>Hexapoda</taxon>
        <taxon>Insecta</taxon>
        <taxon>Pterygota</taxon>
        <taxon>Neoptera</taxon>
        <taxon>Paraneoptera</taxon>
        <taxon>Hemiptera</taxon>
        <taxon>Sternorrhyncha</taxon>
        <taxon>Psylloidea</taxon>
        <taxon>Psyllidae</taxon>
        <taxon>Psyllinae</taxon>
        <taxon>Cacopsylla</taxon>
    </lineage>
</organism>
<dbReference type="AlphaFoldDB" id="A0A8D8LMS3"/>
<evidence type="ECO:0000313" key="1">
    <source>
        <dbReference type="EMBL" id="CAG6613430.1"/>
    </source>
</evidence>
<proteinExistence type="predicted"/>
<protein>
    <submittedName>
        <fullName evidence="1">Uncharacterized protein</fullName>
    </submittedName>
</protein>
<sequence length="116" mass="13353">MIIIIIIDFLMGSFTQRRGYCLCHFLPPNPMSSIIMCWSKLNIEEKHSEILIKETHAILPFSPELLQDDQNNIGWVGGNYDTRPLKAINEVILTSTIFSTLLGNNQHFFCFFIGEF</sequence>
<reference evidence="1" key="1">
    <citation type="submission" date="2021-05" db="EMBL/GenBank/DDBJ databases">
        <authorList>
            <person name="Alioto T."/>
            <person name="Alioto T."/>
            <person name="Gomez Garrido J."/>
        </authorList>
    </citation>
    <scope>NUCLEOTIDE SEQUENCE</scope>
</reference>
<name>A0A8D8LMS3_9HEMI</name>